<dbReference type="InterPro" id="IPR012677">
    <property type="entry name" value="Nucleotide-bd_a/b_plait_sf"/>
</dbReference>
<sequence length="159" mass="18101">MAFGRRYGKIENMLMGRTKPDRISKVNTHFVKGLVLSIGLPGNSTVASIKEFFNKYGDVGYVVYESGQDKSEIQFSGEENGAQEAWNKAVAAGAKEKSLFRRVSSPKRPIFKQSNEERARTFHSFHSQPHDLINSHPLFKQFLAIVKELEKQMLSEYRT</sequence>
<organism evidence="3 4">
    <name type="scientific">Ancylostoma caninum</name>
    <name type="common">Dog hookworm</name>
    <dbReference type="NCBI Taxonomy" id="29170"/>
    <lineage>
        <taxon>Eukaryota</taxon>
        <taxon>Metazoa</taxon>
        <taxon>Ecdysozoa</taxon>
        <taxon>Nematoda</taxon>
        <taxon>Chromadorea</taxon>
        <taxon>Rhabditida</taxon>
        <taxon>Rhabditina</taxon>
        <taxon>Rhabditomorpha</taxon>
        <taxon>Strongyloidea</taxon>
        <taxon>Ancylostomatidae</taxon>
        <taxon>Ancylostomatinae</taxon>
        <taxon>Ancylostoma</taxon>
    </lineage>
</organism>
<gene>
    <name evidence="3" type="ORF">ANCCAN_11809</name>
</gene>
<accession>A0A368GCU0</accession>
<protein>
    <recommendedName>
        <fullName evidence="2">XRRM domain-containing protein</fullName>
    </recommendedName>
</protein>
<evidence type="ECO:0000259" key="2">
    <source>
        <dbReference type="Pfam" id="PF08777"/>
    </source>
</evidence>
<dbReference type="Pfam" id="PF08777">
    <property type="entry name" value="RRM_3"/>
    <property type="match status" value="1"/>
</dbReference>
<proteinExistence type="predicted"/>
<dbReference type="OrthoDB" id="439993at2759"/>
<evidence type="ECO:0000313" key="4">
    <source>
        <dbReference type="Proteomes" id="UP000252519"/>
    </source>
</evidence>
<reference evidence="3 4" key="1">
    <citation type="submission" date="2014-10" db="EMBL/GenBank/DDBJ databases">
        <title>Draft genome of the hookworm Ancylostoma caninum.</title>
        <authorList>
            <person name="Mitreva M."/>
        </authorList>
    </citation>
    <scope>NUCLEOTIDE SEQUENCE [LARGE SCALE GENOMIC DNA]</scope>
    <source>
        <strain evidence="3 4">Baltimore</strain>
    </source>
</reference>
<feature type="domain" description="XRRM" evidence="2">
    <location>
        <begin position="34"/>
        <end position="95"/>
    </location>
</feature>
<dbReference type="InterPro" id="IPR014886">
    <property type="entry name" value="La_xRRM"/>
</dbReference>
<name>A0A368GCU0_ANCCA</name>
<comment type="caution">
    <text evidence="3">The sequence shown here is derived from an EMBL/GenBank/DDBJ whole genome shotgun (WGS) entry which is preliminary data.</text>
</comment>
<dbReference type="EMBL" id="JOJR01000205">
    <property type="protein sequence ID" value="RCN42214.1"/>
    <property type="molecule type" value="Genomic_DNA"/>
</dbReference>
<dbReference type="STRING" id="29170.A0A368GCU0"/>
<dbReference type="Proteomes" id="UP000252519">
    <property type="component" value="Unassembled WGS sequence"/>
</dbReference>
<dbReference type="AlphaFoldDB" id="A0A368GCU0"/>
<keyword evidence="1" id="KW-0694">RNA-binding</keyword>
<dbReference type="Gene3D" id="3.30.70.330">
    <property type="match status" value="1"/>
</dbReference>
<keyword evidence="4" id="KW-1185">Reference proteome</keyword>
<evidence type="ECO:0000313" key="3">
    <source>
        <dbReference type="EMBL" id="RCN42214.1"/>
    </source>
</evidence>
<dbReference type="GO" id="GO:0003723">
    <property type="term" value="F:RNA binding"/>
    <property type="evidence" value="ECO:0007669"/>
    <property type="project" value="UniProtKB-KW"/>
</dbReference>
<evidence type="ECO:0000256" key="1">
    <source>
        <dbReference type="ARBA" id="ARBA00022884"/>
    </source>
</evidence>